<feature type="compositionally biased region" description="Polar residues" evidence="1">
    <location>
        <begin position="35"/>
        <end position="54"/>
    </location>
</feature>
<name>A0A420J3E3_9PEZI</name>
<organism evidence="2 3">
    <name type="scientific">Golovinomyces cichoracearum</name>
    <dbReference type="NCBI Taxonomy" id="62708"/>
    <lineage>
        <taxon>Eukaryota</taxon>
        <taxon>Fungi</taxon>
        <taxon>Dikarya</taxon>
        <taxon>Ascomycota</taxon>
        <taxon>Pezizomycotina</taxon>
        <taxon>Leotiomycetes</taxon>
        <taxon>Erysiphales</taxon>
        <taxon>Erysiphaceae</taxon>
        <taxon>Golovinomyces</taxon>
    </lineage>
</organism>
<comment type="caution">
    <text evidence="2">The sequence shown here is derived from an EMBL/GenBank/DDBJ whole genome shotgun (WGS) entry which is preliminary data.</text>
</comment>
<gene>
    <name evidence="2" type="ORF">GcM1_184011</name>
</gene>
<dbReference type="Proteomes" id="UP000285326">
    <property type="component" value="Unassembled WGS sequence"/>
</dbReference>
<evidence type="ECO:0000313" key="3">
    <source>
        <dbReference type="Proteomes" id="UP000285326"/>
    </source>
</evidence>
<feature type="region of interest" description="Disordered" evidence="1">
    <location>
        <begin position="1"/>
        <end position="54"/>
    </location>
</feature>
<accession>A0A420J3E3</accession>
<evidence type="ECO:0000313" key="2">
    <source>
        <dbReference type="EMBL" id="RKF81291.1"/>
    </source>
</evidence>
<dbReference type="EMBL" id="MCBS01018448">
    <property type="protein sequence ID" value="RKF81291.1"/>
    <property type="molecule type" value="Genomic_DNA"/>
</dbReference>
<protein>
    <submittedName>
        <fullName evidence="2">Uncharacterized protein</fullName>
    </submittedName>
</protein>
<sequence length="130" mass="15220">NEYERSKPQTPKKQSKEQRSDQLIIAICEPETRSNRPQNQSTMALEQPSNATTELVNPLSIELKNNLSDEDQKFAKESRKRNDSDISGRAFKKFCASPTAHLHFLRGKKEKIRTYQNEIPRKYVHFLLRF</sequence>
<evidence type="ECO:0000256" key="1">
    <source>
        <dbReference type="SAM" id="MobiDB-lite"/>
    </source>
</evidence>
<reference evidence="2 3" key="1">
    <citation type="journal article" date="2018" name="BMC Genomics">
        <title>Comparative genome analyses reveal sequence features reflecting distinct modes of host-adaptation between dicot and monocot powdery mildew.</title>
        <authorList>
            <person name="Wu Y."/>
            <person name="Ma X."/>
            <person name="Pan Z."/>
            <person name="Kale S.D."/>
            <person name="Song Y."/>
            <person name="King H."/>
            <person name="Zhang Q."/>
            <person name="Presley C."/>
            <person name="Deng X."/>
            <person name="Wei C.I."/>
            <person name="Xiao S."/>
        </authorList>
    </citation>
    <scope>NUCLEOTIDE SEQUENCE [LARGE SCALE GENOMIC DNA]</scope>
    <source>
        <strain evidence="2">UMSG1</strain>
    </source>
</reference>
<dbReference type="AlphaFoldDB" id="A0A420J3E3"/>
<proteinExistence type="predicted"/>
<feature type="non-terminal residue" evidence="2">
    <location>
        <position position="1"/>
    </location>
</feature>